<accession>A0A0K3CBL0</accession>
<evidence type="ECO:0000313" key="2">
    <source>
        <dbReference type="Proteomes" id="UP000199069"/>
    </source>
</evidence>
<name>A0A0K3CBL0_RHOTO</name>
<reference evidence="1 2" key="1">
    <citation type="submission" date="2015-07" db="EMBL/GenBank/DDBJ databases">
        <authorList>
            <person name="Cajimat M.N.B."/>
            <person name="Milazzo M.L."/>
            <person name="Fulhorst C.F."/>
        </authorList>
    </citation>
    <scope>NUCLEOTIDE SEQUENCE [LARGE SCALE GENOMIC DNA]</scope>
    <source>
        <strain evidence="1">Single colony</strain>
    </source>
</reference>
<dbReference type="EMBL" id="CWKI01000003">
    <property type="protein sequence ID" value="CTR05925.1"/>
    <property type="molecule type" value="Genomic_DNA"/>
</dbReference>
<protein>
    <submittedName>
        <fullName evidence="1">Uncharacterized protein</fullName>
    </submittedName>
</protein>
<organism evidence="1 2">
    <name type="scientific">Rhodotorula toruloides</name>
    <name type="common">Yeast</name>
    <name type="synonym">Rhodosporidium toruloides</name>
    <dbReference type="NCBI Taxonomy" id="5286"/>
    <lineage>
        <taxon>Eukaryota</taxon>
        <taxon>Fungi</taxon>
        <taxon>Dikarya</taxon>
        <taxon>Basidiomycota</taxon>
        <taxon>Pucciniomycotina</taxon>
        <taxon>Microbotryomycetes</taxon>
        <taxon>Sporidiobolales</taxon>
        <taxon>Sporidiobolaceae</taxon>
        <taxon>Rhodotorula</taxon>
    </lineage>
</organism>
<proteinExistence type="predicted"/>
<sequence>MWLHLRGRLTKAQFNGVLTELSAHGFNKDDLRMTVEPLTEKAKEALFEQLKYLGESTPGHRLPDPMTVLVHAEVGGKFLKLVHGLMDAIVREGTSARARSYLRNATLLLRTAILSVYSRKTTLLVRLFHVEAHKFEAFSSWAKTFRESVGQGLPAAEEGGKTPLAYWQEVGDVVRADWKALEEAWEWVVEQFCELGRLPGDEELVRYDSSQSRLLTSHAHADMHSLSRISLRAARRYGTSQRAWAARMEGRGL</sequence>
<keyword evidence="2" id="KW-1185">Reference proteome</keyword>
<dbReference type="AlphaFoldDB" id="A0A0K3CBL0"/>
<gene>
    <name evidence="1" type="primary">FGENESH: predicted gene_3.237</name>
    <name evidence="1" type="ORF">BN2166_0017860</name>
</gene>
<evidence type="ECO:0000313" key="1">
    <source>
        <dbReference type="EMBL" id="CTR05925.1"/>
    </source>
</evidence>
<dbReference type="Proteomes" id="UP000199069">
    <property type="component" value="Unassembled WGS sequence"/>
</dbReference>